<evidence type="ECO:0000256" key="6">
    <source>
        <dbReference type="HAMAP-Rule" id="MF_01872"/>
    </source>
</evidence>
<keyword evidence="5 6" id="KW-0819">tRNA processing</keyword>
<dbReference type="PROSITE" id="PS00092">
    <property type="entry name" value="N6_MTASE"/>
    <property type="match status" value="1"/>
</dbReference>
<dbReference type="PRINTS" id="PR00507">
    <property type="entry name" value="N12N6MTFRASE"/>
</dbReference>
<evidence type="ECO:0000256" key="1">
    <source>
        <dbReference type="ARBA" id="ARBA00022490"/>
    </source>
</evidence>
<dbReference type="PANTHER" id="PTHR47739">
    <property type="entry name" value="TRNA1(VAL) (ADENINE(37)-N6)-METHYLTRANSFERASE"/>
    <property type="match status" value="1"/>
</dbReference>
<reference evidence="9" key="1">
    <citation type="journal article" date="2019" name="Int. J. Syst. Evol. Microbiol.">
        <title>The Global Catalogue of Microorganisms (GCM) 10K type strain sequencing project: providing services to taxonomists for standard genome sequencing and annotation.</title>
        <authorList>
            <consortium name="The Broad Institute Genomics Platform"/>
            <consortium name="The Broad Institute Genome Sequencing Center for Infectious Disease"/>
            <person name="Wu L."/>
            <person name="Ma J."/>
        </authorList>
    </citation>
    <scope>NUCLEOTIDE SEQUENCE [LARGE SCALE GENOMIC DNA]</scope>
    <source>
        <strain evidence="9">CCUG 58938</strain>
    </source>
</reference>
<evidence type="ECO:0000313" key="9">
    <source>
        <dbReference type="Proteomes" id="UP001597112"/>
    </source>
</evidence>
<dbReference type="Gene3D" id="3.40.50.150">
    <property type="entry name" value="Vaccinia Virus protein VP39"/>
    <property type="match status" value="1"/>
</dbReference>
<name>A0ABW3K5E5_9BACT</name>
<dbReference type="HAMAP" id="MF_01872">
    <property type="entry name" value="tRNA_methyltr_YfiC"/>
    <property type="match status" value="1"/>
</dbReference>
<keyword evidence="2 6" id="KW-0489">Methyltransferase</keyword>
<dbReference type="GO" id="GO:0008168">
    <property type="term" value="F:methyltransferase activity"/>
    <property type="evidence" value="ECO:0007669"/>
    <property type="project" value="UniProtKB-KW"/>
</dbReference>
<protein>
    <recommendedName>
        <fullName evidence="6">tRNA1(Val) (adenine(37)-N6)-methyltransferase</fullName>
        <ecNumber evidence="6">2.1.1.223</ecNumber>
    </recommendedName>
    <alternativeName>
        <fullName evidence="6">tRNA m6A37 methyltransferase</fullName>
    </alternativeName>
</protein>
<dbReference type="RefSeq" id="WP_377580655.1">
    <property type="nucleotide sequence ID" value="NZ_JBHTKA010000007.1"/>
</dbReference>
<accession>A0ABW3K5E5</accession>
<comment type="catalytic activity">
    <reaction evidence="6">
        <text>adenosine(37) in tRNA1(Val) + S-adenosyl-L-methionine = N(6)-methyladenosine(37) in tRNA1(Val) + S-adenosyl-L-homocysteine + H(+)</text>
        <dbReference type="Rhea" id="RHEA:43160"/>
        <dbReference type="Rhea" id="RHEA-COMP:10369"/>
        <dbReference type="Rhea" id="RHEA-COMP:10370"/>
        <dbReference type="ChEBI" id="CHEBI:15378"/>
        <dbReference type="ChEBI" id="CHEBI:57856"/>
        <dbReference type="ChEBI" id="CHEBI:59789"/>
        <dbReference type="ChEBI" id="CHEBI:74411"/>
        <dbReference type="ChEBI" id="CHEBI:74449"/>
        <dbReference type="EC" id="2.1.1.223"/>
    </reaction>
</comment>
<dbReference type="EC" id="2.1.1.223" evidence="6"/>
<dbReference type="InterPro" id="IPR002052">
    <property type="entry name" value="DNA_methylase_N6_adenine_CS"/>
</dbReference>
<proteinExistence type="inferred from homology"/>
<dbReference type="CDD" id="cd02440">
    <property type="entry name" value="AdoMet_MTases"/>
    <property type="match status" value="1"/>
</dbReference>
<evidence type="ECO:0000256" key="3">
    <source>
        <dbReference type="ARBA" id="ARBA00022679"/>
    </source>
</evidence>
<feature type="domain" description="Methyltransferase small" evidence="7">
    <location>
        <begin position="39"/>
        <end position="122"/>
    </location>
</feature>
<evidence type="ECO:0000256" key="5">
    <source>
        <dbReference type="ARBA" id="ARBA00022694"/>
    </source>
</evidence>
<dbReference type="Pfam" id="PF05175">
    <property type="entry name" value="MTS"/>
    <property type="match status" value="1"/>
</dbReference>
<keyword evidence="1 6" id="KW-0963">Cytoplasm</keyword>
<dbReference type="GO" id="GO:0032259">
    <property type="term" value="P:methylation"/>
    <property type="evidence" value="ECO:0007669"/>
    <property type="project" value="UniProtKB-KW"/>
</dbReference>
<evidence type="ECO:0000256" key="4">
    <source>
        <dbReference type="ARBA" id="ARBA00022691"/>
    </source>
</evidence>
<gene>
    <name evidence="8" type="ORF">ACFQ21_17905</name>
</gene>
<dbReference type="InterPro" id="IPR022882">
    <property type="entry name" value="tRNA_adenine-N6_MeTrfase"/>
</dbReference>
<evidence type="ECO:0000259" key="7">
    <source>
        <dbReference type="Pfam" id="PF05175"/>
    </source>
</evidence>
<dbReference type="EMBL" id="JBHTKA010000007">
    <property type="protein sequence ID" value="MFD1001208.1"/>
    <property type="molecule type" value="Genomic_DNA"/>
</dbReference>
<dbReference type="SUPFAM" id="SSF53335">
    <property type="entry name" value="S-adenosyl-L-methionine-dependent methyltransferases"/>
    <property type="match status" value="1"/>
</dbReference>
<evidence type="ECO:0000256" key="2">
    <source>
        <dbReference type="ARBA" id="ARBA00022603"/>
    </source>
</evidence>
<dbReference type="InterPro" id="IPR050210">
    <property type="entry name" value="tRNA_Adenine-N(6)_MTase"/>
</dbReference>
<dbReference type="InterPro" id="IPR007848">
    <property type="entry name" value="Small_mtfrase_dom"/>
</dbReference>
<comment type="function">
    <text evidence="6">Specifically methylates the adenine in position 37 of tRNA(1)(Val) (anticodon cmo5UAC).</text>
</comment>
<dbReference type="InterPro" id="IPR029063">
    <property type="entry name" value="SAM-dependent_MTases_sf"/>
</dbReference>
<comment type="caution">
    <text evidence="8">The sequence shown here is derived from an EMBL/GenBank/DDBJ whole genome shotgun (WGS) entry which is preliminary data.</text>
</comment>
<comment type="similarity">
    <text evidence="6">Belongs to the methyltransferase superfamily. tRNA (adenine-N(6)-)-methyltransferase family.</text>
</comment>
<keyword evidence="4 6" id="KW-0949">S-adenosyl-L-methionine</keyword>
<dbReference type="PANTHER" id="PTHR47739:SF1">
    <property type="entry name" value="TRNA1(VAL) (ADENINE(37)-N6)-METHYLTRANSFERASE"/>
    <property type="match status" value="1"/>
</dbReference>
<comment type="subcellular location">
    <subcellularLocation>
        <location evidence="6">Cytoplasm</location>
    </subcellularLocation>
</comment>
<evidence type="ECO:0000313" key="8">
    <source>
        <dbReference type="EMBL" id="MFD1001208.1"/>
    </source>
</evidence>
<sequence length="239" mass="26893">MAKSGTHFHFKQFSVAHDRCTMKVGTDGVLLGAWAAIGNAKTILDIGTGSGVIALMLAQRTPPDALIHAVELEQNDAQQAHENVAHSPWSDKVKIFPSAIQQFAGEARYDLIVSNPPYFINSQEPPDKRRLQTRHTVMLSFAELLGAVTRLLKPDGTFQVILPYTEGLQFIELASQHGLHCTRQWSFRTRATKPIERWLLAFSRIPATDRDTGEVLLYSHNTVWDDSYTNLTRDFYLNM</sequence>
<keyword evidence="9" id="KW-1185">Reference proteome</keyword>
<keyword evidence="3 6" id="KW-0808">Transferase</keyword>
<organism evidence="8 9">
    <name type="scientific">Ohtaekwangia kribbensis</name>
    <dbReference type="NCBI Taxonomy" id="688913"/>
    <lineage>
        <taxon>Bacteria</taxon>
        <taxon>Pseudomonadati</taxon>
        <taxon>Bacteroidota</taxon>
        <taxon>Cytophagia</taxon>
        <taxon>Cytophagales</taxon>
        <taxon>Fulvivirgaceae</taxon>
        <taxon>Ohtaekwangia</taxon>
    </lineage>
</organism>
<dbReference type="Proteomes" id="UP001597112">
    <property type="component" value="Unassembled WGS sequence"/>
</dbReference>